<dbReference type="GO" id="GO:0003677">
    <property type="term" value="F:DNA binding"/>
    <property type="evidence" value="ECO:0007669"/>
    <property type="project" value="UniProtKB-KW"/>
</dbReference>
<dbReference type="Gene3D" id="3.40.50.1390">
    <property type="entry name" value="Resolvase, N-terminal catalytic domain"/>
    <property type="match status" value="1"/>
</dbReference>
<dbReference type="SMART" id="SM00857">
    <property type="entry name" value="Resolvase"/>
    <property type="match status" value="1"/>
</dbReference>
<organism evidence="8 9">
    <name type="scientific">Chelatococcus daeguensis</name>
    <dbReference type="NCBI Taxonomy" id="444444"/>
    <lineage>
        <taxon>Bacteria</taxon>
        <taxon>Pseudomonadati</taxon>
        <taxon>Pseudomonadota</taxon>
        <taxon>Alphaproteobacteria</taxon>
        <taxon>Hyphomicrobiales</taxon>
        <taxon>Chelatococcaceae</taxon>
        <taxon>Chelatococcus</taxon>
    </lineage>
</organism>
<gene>
    <name evidence="8" type="ORF">BOQ54_03275</name>
</gene>
<dbReference type="Pfam" id="PF00239">
    <property type="entry name" value="Resolvase"/>
    <property type="match status" value="1"/>
</dbReference>
<dbReference type="GO" id="GO:0015074">
    <property type="term" value="P:DNA integration"/>
    <property type="evidence" value="ECO:0007669"/>
    <property type="project" value="UniProtKB-KW"/>
</dbReference>
<dbReference type="PROSITE" id="PS51736">
    <property type="entry name" value="RECOMBINASES_3"/>
    <property type="match status" value="1"/>
</dbReference>
<dbReference type="InterPro" id="IPR006119">
    <property type="entry name" value="Resolv_N"/>
</dbReference>
<keyword evidence="5" id="KW-0233">DNA recombination</keyword>
<dbReference type="CDD" id="cd03768">
    <property type="entry name" value="SR_ResInv"/>
    <property type="match status" value="1"/>
</dbReference>
<dbReference type="PANTHER" id="PTHR30461">
    <property type="entry name" value="DNA-INVERTASE FROM LAMBDOID PROPHAGE"/>
    <property type="match status" value="1"/>
</dbReference>
<dbReference type="KEGG" id="cdq:BOQ54_03275"/>
<keyword evidence="3" id="KW-0230">DNA invertase</keyword>
<feature type="region of interest" description="Disordered" evidence="6">
    <location>
        <begin position="126"/>
        <end position="146"/>
    </location>
</feature>
<dbReference type="EMBL" id="CP018095">
    <property type="protein sequence ID" value="APF36458.1"/>
    <property type="molecule type" value="Genomic_DNA"/>
</dbReference>
<evidence type="ECO:0000256" key="6">
    <source>
        <dbReference type="SAM" id="MobiDB-lite"/>
    </source>
</evidence>
<dbReference type="GO" id="GO:0000150">
    <property type="term" value="F:DNA strand exchange activity"/>
    <property type="evidence" value="ECO:0007669"/>
    <property type="project" value="UniProtKB-KW"/>
</dbReference>
<name>A0AAC9NXU7_9HYPH</name>
<feature type="domain" description="Resolvase/invertase-type recombinase catalytic" evidence="7">
    <location>
        <begin position="1"/>
        <end position="135"/>
    </location>
</feature>
<dbReference type="PANTHER" id="PTHR30461:SF2">
    <property type="entry name" value="SERINE RECOMBINASE PINE-RELATED"/>
    <property type="match status" value="1"/>
</dbReference>
<dbReference type="Proteomes" id="UP000182703">
    <property type="component" value="Chromosome"/>
</dbReference>
<keyword evidence="9" id="KW-1185">Reference proteome</keyword>
<dbReference type="RefSeq" id="WP_071923266.1">
    <property type="nucleotide sequence ID" value="NZ_CP018095.1"/>
</dbReference>
<comment type="similarity">
    <text evidence="1">Belongs to the site-specific recombinase resolvase family.</text>
</comment>
<evidence type="ECO:0000313" key="8">
    <source>
        <dbReference type="EMBL" id="APF36458.1"/>
    </source>
</evidence>
<evidence type="ECO:0000256" key="1">
    <source>
        <dbReference type="ARBA" id="ARBA00009913"/>
    </source>
</evidence>
<dbReference type="SUPFAM" id="SSF53041">
    <property type="entry name" value="Resolvase-like"/>
    <property type="match status" value="1"/>
</dbReference>
<proteinExistence type="inferred from homology"/>
<reference evidence="8 9" key="1">
    <citation type="submission" date="2016-11" db="EMBL/GenBank/DDBJ databases">
        <title>Complete genome sequence of the aerobically denitrifying bacterium Chelatococcus daeguensis TAD1.</title>
        <authorList>
            <person name="Yang Y."/>
            <person name="Huang S."/>
            <person name="Lin E."/>
        </authorList>
    </citation>
    <scope>NUCLEOTIDE SEQUENCE [LARGE SCALE GENOMIC DNA]</scope>
    <source>
        <strain evidence="8 9">TAD1</strain>
    </source>
</reference>
<keyword evidence="2" id="KW-0229">DNA integration</keyword>
<protein>
    <submittedName>
        <fullName evidence="8">Resolvase</fullName>
    </submittedName>
</protein>
<dbReference type="InterPro" id="IPR036162">
    <property type="entry name" value="Resolvase-like_N_sf"/>
</dbReference>
<dbReference type="InterPro" id="IPR050639">
    <property type="entry name" value="SSR_resolvase"/>
</dbReference>
<dbReference type="FunFam" id="3.40.50.1390:FF:000001">
    <property type="entry name" value="DNA recombinase"/>
    <property type="match status" value="1"/>
</dbReference>
<sequence>MLLGYARVSKSDGQDVAAQVAALRDAGCGRIFEETASGGRWDRPELQRLLEQLRPNDIVVVWKLDRVSRSLRDLLFIMEKIDRAGAAFRSLTEAIDTTTASGRMTMQMLGSVAEFEREMIRERTRAGLERARREGRRGGRRPKLSERQRREIIHMVRVRGELAADAARLFHVHPSTVARVLAQEPERESGQ</sequence>
<evidence type="ECO:0000256" key="5">
    <source>
        <dbReference type="ARBA" id="ARBA00023172"/>
    </source>
</evidence>
<evidence type="ECO:0000256" key="4">
    <source>
        <dbReference type="ARBA" id="ARBA00023125"/>
    </source>
</evidence>
<accession>A0AAC9NXU7</accession>
<evidence type="ECO:0000259" key="7">
    <source>
        <dbReference type="PROSITE" id="PS51736"/>
    </source>
</evidence>
<feature type="compositionally biased region" description="Basic residues" evidence="6">
    <location>
        <begin position="133"/>
        <end position="142"/>
    </location>
</feature>
<evidence type="ECO:0000256" key="3">
    <source>
        <dbReference type="ARBA" id="ARBA00023100"/>
    </source>
</evidence>
<evidence type="ECO:0000313" key="9">
    <source>
        <dbReference type="Proteomes" id="UP000182703"/>
    </source>
</evidence>
<dbReference type="AlphaFoldDB" id="A0AAC9NXU7"/>
<keyword evidence="4" id="KW-0238">DNA-binding</keyword>
<evidence type="ECO:0000256" key="2">
    <source>
        <dbReference type="ARBA" id="ARBA00022908"/>
    </source>
</evidence>